<keyword evidence="1" id="KW-0812">Transmembrane</keyword>
<sequence length="153" mass="16929">MNGHSSATPVFSPSIYIYILGIPLSFQQISHNLNKKNNCISMFKAQVLITANQKFCQMGLINDHKSCPVIESHHSTHKFFTICNNILLCTASSYIFLTPSLCLFPSFCGFFAILLQMLTIIPGVSRCSVLLSGSNKWYAAHMISTSLTAIFQG</sequence>
<dbReference type="PANTHER" id="PTHR34124:SF14">
    <property type="entry name" value="TRANSMEMBRANE PROTEIN"/>
    <property type="match status" value="1"/>
</dbReference>
<dbReference type="AlphaFoldDB" id="A0AAD6PND4"/>
<evidence type="ECO:0000313" key="3">
    <source>
        <dbReference type="Proteomes" id="UP001164929"/>
    </source>
</evidence>
<feature type="transmembrane region" description="Helical" evidence="1">
    <location>
        <begin position="6"/>
        <end position="26"/>
    </location>
</feature>
<feature type="transmembrane region" description="Helical" evidence="1">
    <location>
        <begin position="103"/>
        <end position="124"/>
    </location>
</feature>
<gene>
    <name evidence="2" type="ORF">NC653_040947</name>
</gene>
<proteinExistence type="predicted"/>
<dbReference type="Proteomes" id="UP001164929">
    <property type="component" value="Chromosome 19"/>
</dbReference>
<reference evidence="2" key="1">
    <citation type="journal article" date="2023" name="Mol. Ecol. Resour.">
        <title>Chromosome-level genome assembly of a triploid poplar Populus alba 'Berolinensis'.</title>
        <authorList>
            <person name="Chen S."/>
            <person name="Yu Y."/>
            <person name="Wang X."/>
            <person name="Wang S."/>
            <person name="Zhang T."/>
            <person name="Zhou Y."/>
            <person name="He R."/>
            <person name="Meng N."/>
            <person name="Wang Y."/>
            <person name="Liu W."/>
            <person name="Liu Z."/>
            <person name="Liu J."/>
            <person name="Guo Q."/>
            <person name="Huang H."/>
            <person name="Sederoff R.R."/>
            <person name="Wang G."/>
            <person name="Qu G."/>
            <person name="Chen S."/>
        </authorList>
    </citation>
    <scope>NUCLEOTIDE SEQUENCE</scope>
    <source>
        <strain evidence="2">SC-2020</strain>
    </source>
</reference>
<evidence type="ECO:0000313" key="2">
    <source>
        <dbReference type="EMBL" id="KAJ6951655.1"/>
    </source>
</evidence>
<keyword evidence="1" id="KW-0472">Membrane</keyword>
<organism evidence="2 3">
    <name type="scientific">Populus alba x Populus x berolinensis</name>
    <dbReference type="NCBI Taxonomy" id="444605"/>
    <lineage>
        <taxon>Eukaryota</taxon>
        <taxon>Viridiplantae</taxon>
        <taxon>Streptophyta</taxon>
        <taxon>Embryophyta</taxon>
        <taxon>Tracheophyta</taxon>
        <taxon>Spermatophyta</taxon>
        <taxon>Magnoliopsida</taxon>
        <taxon>eudicotyledons</taxon>
        <taxon>Gunneridae</taxon>
        <taxon>Pentapetalae</taxon>
        <taxon>rosids</taxon>
        <taxon>fabids</taxon>
        <taxon>Malpighiales</taxon>
        <taxon>Salicaceae</taxon>
        <taxon>Saliceae</taxon>
        <taxon>Populus</taxon>
    </lineage>
</organism>
<keyword evidence="3" id="KW-1185">Reference proteome</keyword>
<evidence type="ECO:0000256" key="1">
    <source>
        <dbReference type="SAM" id="Phobius"/>
    </source>
</evidence>
<name>A0AAD6PND4_9ROSI</name>
<comment type="caution">
    <text evidence="2">The sequence shown here is derived from an EMBL/GenBank/DDBJ whole genome shotgun (WGS) entry which is preliminary data.</text>
</comment>
<protein>
    <submittedName>
        <fullName evidence="2">Uncharacterized protein</fullName>
    </submittedName>
</protein>
<dbReference type="EMBL" id="JAQIZT010000019">
    <property type="protein sequence ID" value="KAJ6951655.1"/>
    <property type="molecule type" value="Genomic_DNA"/>
</dbReference>
<keyword evidence="1" id="KW-1133">Transmembrane helix</keyword>
<accession>A0AAD6PND4</accession>
<dbReference type="PANTHER" id="PTHR34124">
    <property type="entry name" value="F16B3.27 PROTEIN-RELATED"/>
    <property type="match status" value="1"/>
</dbReference>